<dbReference type="PROSITE" id="PS50879">
    <property type="entry name" value="RNASE_H_1"/>
    <property type="match status" value="1"/>
</dbReference>
<feature type="domain" description="RNase H type-1" evidence="1">
    <location>
        <begin position="77"/>
        <end position="206"/>
    </location>
</feature>
<dbReference type="SUPFAM" id="SSF53098">
    <property type="entry name" value="Ribonuclease H-like"/>
    <property type="match status" value="1"/>
</dbReference>
<protein>
    <submittedName>
        <fullName evidence="2">Ribonuclease H</fullName>
    </submittedName>
</protein>
<comment type="caution">
    <text evidence="2">The sequence shown here is derived from an EMBL/GenBank/DDBJ whole genome shotgun (WGS) entry which is preliminary data.</text>
</comment>
<accession>A0A2K3LTV6</accession>
<dbReference type="AlphaFoldDB" id="A0A2K3LTV6"/>
<proteinExistence type="predicted"/>
<dbReference type="InterPro" id="IPR053151">
    <property type="entry name" value="RNase_H-like"/>
</dbReference>
<feature type="non-terminal residue" evidence="2">
    <location>
        <position position="1"/>
    </location>
</feature>
<reference evidence="2 3" key="1">
    <citation type="journal article" date="2014" name="Am. J. Bot.">
        <title>Genome assembly and annotation for red clover (Trifolium pratense; Fabaceae).</title>
        <authorList>
            <person name="Istvanek J."/>
            <person name="Jaros M."/>
            <person name="Krenek A."/>
            <person name="Repkova J."/>
        </authorList>
    </citation>
    <scope>NUCLEOTIDE SEQUENCE [LARGE SCALE GENOMIC DNA]</scope>
    <source>
        <strain evidence="3">cv. Tatra</strain>
        <tissue evidence="2">Young leaves</tissue>
    </source>
</reference>
<gene>
    <name evidence="2" type="ORF">L195_g038000</name>
</gene>
<organism evidence="2 3">
    <name type="scientific">Trifolium pratense</name>
    <name type="common">Red clover</name>
    <dbReference type="NCBI Taxonomy" id="57577"/>
    <lineage>
        <taxon>Eukaryota</taxon>
        <taxon>Viridiplantae</taxon>
        <taxon>Streptophyta</taxon>
        <taxon>Embryophyta</taxon>
        <taxon>Tracheophyta</taxon>
        <taxon>Spermatophyta</taxon>
        <taxon>Magnoliopsida</taxon>
        <taxon>eudicotyledons</taxon>
        <taxon>Gunneridae</taxon>
        <taxon>Pentapetalae</taxon>
        <taxon>rosids</taxon>
        <taxon>fabids</taxon>
        <taxon>Fabales</taxon>
        <taxon>Fabaceae</taxon>
        <taxon>Papilionoideae</taxon>
        <taxon>50 kb inversion clade</taxon>
        <taxon>NPAAA clade</taxon>
        <taxon>Hologalegina</taxon>
        <taxon>IRL clade</taxon>
        <taxon>Trifolieae</taxon>
        <taxon>Trifolium</taxon>
    </lineage>
</organism>
<dbReference type="Gene3D" id="3.30.420.10">
    <property type="entry name" value="Ribonuclease H-like superfamily/Ribonuclease H"/>
    <property type="match status" value="1"/>
</dbReference>
<evidence type="ECO:0000313" key="3">
    <source>
        <dbReference type="Proteomes" id="UP000236291"/>
    </source>
</evidence>
<dbReference type="Proteomes" id="UP000236291">
    <property type="component" value="Unassembled WGS sequence"/>
</dbReference>
<dbReference type="GO" id="GO:0004523">
    <property type="term" value="F:RNA-DNA hybrid ribonuclease activity"/>
    <property type="evidence" value="ECO:0007669"/>
    <property type="project" value="InterPro"/>
</dbReference>
<evidence type="ECO:0000313" key="2">
    <source>
        <dbReference type="EMBL" id="PNX81975.1"/>
    </source>
</evidence>
<dbReference type="InterPro" id="IPR044730">
    <property type="entry name" value="RNase_H-like_dom_plant"/>
</dbReference>
<dbReference type="PANTHER" id="PTHR47723">
    <property type="entry name" value="OS05G0353850 PROTEIN"/>
    <property type="match status" value="1"/>
</dbReference>
<dbReference type="CDD" id="cd06222">
    <property type="entry name" value="RNase_H_like"/>
    <property type="match status" value="1"/>
</dbReference>
<dbReference type="InterPro" id="IPR012337">
    <property type="entry name" value="RNaseH-like_sf"/>
</dbReference>
<dbReference type="ExpressionAtlas" id="A0A2K3LTV6">
    <property type="expression patterns" value="baseline"/>
</dbReference>
<dbReference type="InterPro" id="IPR036397">
    <property type="entry name" value="RNaseH_sf"/>
</dbReference>
<dbReference type="PANTHER" id="PTHR47723:SF13">
    <property type="entry name" value="PUTATIVE-RELATED"/>
    <property type="match status" value="1"/>
</dbReference>
<dbReference type="Pfam" id="PF13456">
    <property type="entry name" value="RVT_3"/>
    <property type="match status" value="1"/>
</dbReference>
<dbReference type="InterPro" id="IPR002156">
    <property type="entry name" value="RNaseH_domain"/>
</dbReference>
<dbReference type="GO" id="GO:0003676">
    <property type="term" value="F:nucleic acid binding"/>
    <property type="evidence" value="ECO:0007669"/>
    <property type="project" value="InterPro"/>
</dbReference>
<name>A0A2K3LTV6_TRIPR</name>
<dbReference type="STRING" id="57577.A0A2K3LTV6"/>
<reference evidence="2 3" key="2">
    <citation type="journal article" date="2017" name="Front. Plant Sci.">
        <title>Gene Classification and Mining of Molecular Markers Useful in Red Clover (Trifolium pratense) Breeding.</title>
        <authorList>
            <person name="Istvanek J."/>
            <person name="Dluhosova J."/>
            <person name="Dluhos P."/>
            <person name="Patkova L."/>
            <person name="Nedelnik J."/>
            <person name="Repkova J."/>
        </authorList>
    </citation>
    <scope>NUCLEOTIDE SEQUENCE [LARGE SCALE GENOMIC DNA]</scope>
    <source>
        <strain evidence="3">cv. Tatra</strain>
        <tissue evidence="2">Young leaves</tissue>
    </source>
</reference>
<sequence length="240" mass="27294">VGWNIKEDWGNYWAYACHYIWSWRNKEKYNDNYSRPYNQAGVVLRSLKNYTMAMNATTTTQNVYRPCVVLVRWKPPLVGWVLLDADESCREDGHIGFGGIIRGSDGEWLGGSSKYIGIESAYVAELWGLLEGLMYARSLQFKFIEVHVDSLAVMQVVSSHENGSWKGRTLVEKIRRLLALDWEVVVHHSYREANCCADALANYGCSLTSGFSFFDVCPSSINNLLFFDLLGYTTPRVISS</sequence>
<dbReference type="EMBL" id="ASHM01041017">
    <property type="protein sequence ID" value="PNX81975.1"/>
    <property type="molecule type" value="Genomic_DNA"/>
</dbReference>
<evidence type="ECO:0000259" key="1">
    <source>
        <dbReference type="PROSITE" id="PS50879"/>
    </source>
</evidence>